<evidence type="ECO:0000313" key="2">
    <source>
        <dbReference type="EMBL" id="OQV25980.1"/>
    </source>
</evidence>
<dbReference type="Proteomes" id="UP000192578">
    <property type="component" value="Unassembled WGS sequence"/>
</dbReference>
<reference evidence="3" key="1">
    <citation type="submission" date="2017-01" db="EMBL/GenBank/DDBJ databases">
        <title>Comparative genomics of anhydrobiosis in the tardigrade Hypsibius dujardini.</title>
        <authorList>
            <person name="Yoshida Y."/>
            <person name="Koutsovoulos G."/>
            <person name="Laetsch D."/>
            <person name="Stevens L."/>
            <person name="Kumar S."/>
            <person name="Horikawa D."/>
            <person name="Ishino K."/>
            <person name="Komine S."/>
            <person name="Tomita M."/>
            <person name="Blaxter M."/>
            <person name="Arakawa K."/>
        </authorList>
    </citation>
    <scope>NUCLEOTIDE SEQUENCE [LARGE SCALE GENOMIC DNA]</scope>
    <source>
        <strain evidence="3">Z151</strain>
    </source>
</reference>
<name>A0A1W0XER4_HYPEX</name>
<evidence type="ECO:0000313" key="3">
    <source>
        <dbReference type="Proteomes" id="UP000192578"/>
    </source>
</evidence>
<keyword evidence="1" id="KW-0732">Signal</keyword>
<comment type="caution">
    <text evidence="2">The sequence shown here is derived from an EMBL/GenBank/DDBJ whole genome shotgun (WGS) entry which is preliminary data.</text>
</comment>
<dbReference type="AlphaFoldDB" id="A0A1W0XER4"/>
<sequence>MSNKFLIVLVLASTIAAIAAVTVPLLAYSRSDDTSNSEKDGRRLHQGLCVPSACSKTACPLMQNVSCVNERCDCQARFIRSVIERKIYHDVTDICMASHFIPKSAYSATNSTVDLDEDLPILEIYKEFNKLVTSLLSDIISFWRTVSITDPTERDVNRLRLAMRTLSALNRAAREDDANAKRLALLNVIPKGQNDGGFMSAFSADQLDAASSASAVIVRNFKFATDVLRDMTTEEGVYGYGSIKNGYVALSNGYTRKVLSRLIKTTTTIDSAKTAVI</sequence>
<organism evidence="2 3">
    <name type="scientific">Hypsibius exemplaris</name>
    <name type="common">Freshwater tardigrade</name>
    <dbReference type="NCBI Taxonomy" id="2072580"/>
    <lineage>
        <taxon>Eukaryota</taxon>
        <taxon>Metazoa</taxon>
        <taxon>Ecdysozoa</taxon>
        <taxon>Tardigrada</taxon>
        <taxon>Eutardigrada</taxon>
        <taxon>Parachela</taxon>
        <taxon>Hypsibioidea</taxon>
        <taxon>Hypsibiidae</taxon>
        <taxon>Hypsibius</taxon>
    </lineage>
</organism>
<keyword evidence="3" id="KW-1185">Reference proteome</keyword>
<gene>
    <name evidence="2" type="ORF">BV898_00116</name>
</gene>
<proteinExistence type="predicted"/>
<protein>
    <submittedName>
        <fullName evidence="2">Uncharacterized protein</fullName>
    </submittedName>
</protein>
<accession>A0A1W0XER4</accession>
<dbReference type="EMBL" id="MTYJ01000001">
    <property type="protein sequence ID" value="OQV25980.1"/>
    <property type="molecule type" value="Genomic_DNA"/>
</dbReference>
<feature type="chain" id="PRO_5013229774" evidence="1">
    <location>
        <begin position="21"/>
        <end position="277"/>
    </location>
</feature>
<feature type="signal peptide" evidence="1">
    <location>
        <begin position="1"/>
        <end position="20"/>
    </location>
</feature>
<evidence type="ECO:0000256" key="1">
    <source>
        <dbReference type="SAM" id="SignalP"/>
    </source>
</evidence>